<sequence>MFKKIMLPSDGSDLSNKAIEKTVQFAKENGSTVVGLSVEQIYPYFPYANLPGAEERAAQNAKKVADIAGKAGVPFETHAVKGKSPHEEILKAAELFNCDSVFMSSHGEKGLDRLLLGSVTQKVLLHSPLPVVVLK</sequence>
<dbReference type="KEGG" id="har:HEAR3346"/>
<dbReference type="EMBL" id="CU207211">
    <property type="protein sequence ID" value="CAL63450.1"/>
    <property type="molecule type" value="Genomic_DNA"/>
</dbReference>
<dbReference type="InterPro" id="IPR014729">
    <property type="entry name" value="Rossmann-like_a/b/a_fold"/>
</dbReference>
<comment type="similarity">
    <text evidence="1">Belongs to the universal stress protein A family.</text>
</comment>
<protein>
    <submittedName>
        <fullName evidence="3">Universal stress protein UspA</fullName>
    </submittedName>
</protein>
<dbReference type="Proteomes" id="UP000006697">
    <property type="component" value="Chromosome"/>
</dbReference>
<name>A4GAB3_HERAR</name>
<dbReference type="OrthoDB" id="5295044at2"/>
<dbReference type="InterPro" id="IPR006016">
    <property type="entry name" value="UspA"/>
</dbReference>
<feature type="domain" description="UspA" evidence="2">
    <location>
        <begin position="1"/>
        <end position="135"/>
    </location>
</feature>
<dbReference type="STRING" id="204773.HEAR3346"/>
<gene>
    <name evidence="3" type="ordered locus">HEAR3346</name>
</gene>
<keyword evidence="4" id="KW-1185">Reference proteome</keyword>
<dbReference type="CDD" id="cd00293">
    <property type="entry name" value="USP-like"/>
    <property type="match status" value="1"/>
</dbReference>
<dbReference type="Gene3D" id="3.40.50.620">
    <property type="entry name" value="HUPs"/>
    <property type="match status" value="1"/>
</dbReference>
<dbReference type="SUPFAM" id="SSF52402">
    <property type="entry name" value="Adenine nucleotide alpha hydrolases-like"/>
    <property type="match status" value="1"/>
</dbReference>
<dbReference type="eggNOG" id="COG0589">
    <property type="taxonomic scope" value="Bacteria"/>
</dbReference>
<dbReference type="PRINTS" id="PR01438">
    <property type="entry name" value="UNVRSLSTRESS"/>
</dbReference>
<evidence type="ECO:0000313" key="4">
    <source>
        <dbReference type="Proteomes" id="UP000006697"/>
    </source>
</evidence>
<proteinExistence type="inferred from homology"/>
<dbReference type="InterPro" id="IPR006015">
    <property type="entry name" value="Universal_stress_UspA"/>
</dbReference>
<organism evidence="3 4">
    <name type="scientific">Herminiimonas arsenicoxydans</name>
    <dbReference type="NCBI Taxonomy" id="204773"/>
    <lineage>
        <taxon>Bacteria</taxon>
        <taxon>Pseudomonadati</taxon>
        <taxon>Pseudomonadota</taxon>
        <taxon>Betaproteobacteria</taxon>
        <taxon>Burkholderiales</taxon>
        <taxon>Oxalobacteraceae</taxon>
        <taxon>Herminiimonas</taxon>
    </lineage>
</organism>
<evidence type="ECO:0000259" key="2">
    <source>
        <dbReference type="Pfam" id="PF00582"/>
    </source>
</evidence>
<dbReference type="AlphaFoldDB" id="A4GAB3"/>
<evidence type="ECO:0000313" key="3">
    <source>
        <dbReference type="EMBL" id="CAL63450.1"/>
    </source>
</evidence>
<dbReference type="PANTHER" id="PTHR46268:SF15">
    <property type="entry name" value="UNIVERSAL STRESS PROTEIN HP_0031"/>
    <property type="match status" value="1"/>
</dbReference>
<accession>A4GAB3</accession>
<dbReference type="PANTHER" id="PTHR46268">
    <property type="entry name" value="STRESS RESPONSE PROTEIN NHAX"/>
    <property type="match status" value="1"/>
</dbReference>
<dbReference type="Pfam" id="PF00582">
    <property type="entry name" value="Usp"/>
    <property type="match status" value="1"/>
</dbReference>
<reference evidence="3 4" key="1">
    <citation type="journal article" date="2007" name="PLoS Genet.">
        <title>A tale of two oxidation states: bacterial colonization of arsenic-rich environments.</title>
        <authorList>
            <person name="Muller D."/>
            <person name="Medigue C."/>
            <person name="Koechler S."/>
            <person name="Barbe V."/>
            <person name="Barakat M."/>
            <person name="Talla E."/>
            <person name="Bonnefoy V."/>
            <person name="Krin E."/>
            <person name="Arsene-Ploetze F."/>
            <person name="Carapito C."/>
            <person name="Chandler M."/>
            <person name="Cournoyer B."/>
            <person name="Cruveiller S."/>
            <person name="Dossat C."/>
            <person name="Duval S."/>
            <person name="Heymann M."/>
            <person name="Leize E."/>
            <person name="Lieutaud A."/>
            <person name="Lievremont D."/>
            <person name="Makita Y."/>
            <person name="Mangenot S."/>
            <person name="Nitschke W."/>
            <person name="Ortet P."/>
            <person name="Perdrial N."/>
            <person name="Schoepp B."/>
            <person name="Siguier N."/>
            <person name="Simeonova D.D."/>
            <person name="Rouy Z."/>
            <person name="Segurens B."/>
            <person name="Turlin E."/>
            <person name="Vallenet D."/>
            <person name="Van Dorsselaer A."/>
            <person name="Weiss S."/>
            <person name="Weissenbach J."/>
            <person name="Lett M.C."/>
            <person name="Danchin A."/>
            <person name="Bertin P.N."/>
        </authorList>
    </citation>
    <scope>NUCLEOTIDE SEQUENCE [LARGE SCALE GENOMIC DNA]</scope>
    <source>
        <strain evidence="4">ULPAs1</strain>
    </source>
</reference>
<dbReference type="HOGENOM" id="CLU_049301_11_0_4"/>
<evidence type="ECO:0000256" key="1">
    <source>
        <dbReference type="ARBA" id="ARBA00008791"/>
    </source>
</evidence>